<gene>
    <name evidence="2" type="ORF">STRUR_2188</name>
</gene>
<dbReference type="EMBL" id="AEUZ02000001">
    <property type="protein sequence ID" value="EHJ56214.1"/>
    <property type="molecule type" value="Genomic_DNA"/>
</dbReference>
<evidence type="ECO:0000313" key="3">
    <source>
        <dbReference type="Proteomes" id="UP000005388"/>
    </source>
</evidence>
<comment type="caution">
    <text evidence="2">The sequence shown here is derived from an EMBL/GenBank/DDBJ whole genome shotgun (WGS) entry which is preliminary data.</text>
</comment>
<organism evidence="2 3">
    <name type="scientific">Streptococcus urinalis 2285-97</name>
    <dbReference type="NCBI Taxonomy" id="764291"/>
    <lineage>
        <taxon>Bacteria</taxon>
        <taxon>Bacillati</taxon>
        <taxon>Bacillota</taxon>
        <taxon>Bacilli</taxon>
        <taxon>Lactobacillales</taxon>
        <taxon>Streptococcaceae</taxon>
        <taxon>Streptococcus</taxon>
    </lineage>
</organism>
<name>G5KF60_9STRE</name>
<protein>
    <recommendedName>
        <fullName evidence="4">PF11208 family protein</fullName>
    </recommendedName>
</protein>
<reference evidence="2 3" key="1">
    <citation type="journal article" date="2014" name="Int. J. Syst. Evol. Microbiol.">
        <title>Phylogenomics and the dynamic genome evolution of the genus Streptococcus.</title>
        <authorList>
            <consortium name="The Broad Institute Genome Sequencing Platform"/>
            <person name="Richards V.P."/>
            <person name="Palmer S.R."/>
            <person name="Pavinski Bitar P.D."/>
            <person name="Qin X."/>
            <person name="Weinstock G.M."/>
            <person name="Highlander S.K."/>
            <person name="Town C.D."/>
            <person name="Burne R.A."/>
            <person name="Stanhope M.J."/>
        </authorList>
    </citation>
    <scope>NUCLEOTIDE SEQUENCE [LARGE SCALE GENOMIC DNA]</scope>
    <source>
        <strain evidence="2 3">2285-97</strain>
    </source>
</reference>
<dbReference type="Pfam" id="PF11208">
    <property type="entry name" value="DUF2992"/>
    <property type="match status" value="1"/>
</dbReference>
<feature type="region of interest" description="Disordered" evidence="1">
    <location>
        <begin position="119"/>
        <end position="140"/>
    </location>
</feature>
<accession>G5KF60</accession>
<dbReference type="Proteomes" id="UP000005388">
    <property type="component" value="Unassembled WGS sequence"/>
</dbReference>
<dbReference type="PIRSF" id="PIRSF021328">
    <property type="entry name" value="UCP021328"/>
    <property type="match status" value="1"/>
</dbReference>
<evidence type="ECO:0000313" key="2">
    <source>
        <dbReference type="EMBL" id="EHJ56214.1"/>
    </source>
</evidence>
<feature type="compositionally biased region" description="Basic residues" evidence="1">
    <location>
        <begin position="128"/>
        <end position="140"/>
    </location>
</feature>
<evidence type="ECO:0000256" key="1">
    <source>
        <dbReference type="SAM" id="MobiDB-lite"/>
    </source>
</evidence>
<dbReference type="RefSeq" id="WP_006738980.1">
    <property type="nucleotide sequence ID" value="NZ_AEUZ02000001.1"/>
</dbReference>
<dbReference type="eggNOG" id="ENOG502ZBVG">
    <property type="taxonomic scope" value="Bacteria"/>
</dbReference>
<evidence type="ECO:0008006" key="4">
    <source>
        <dbReference type="Google" id="ProtNLM"/>
    </source>
</evidence>
<dbReference type="AlphaFoldDB" id="G5KF60"/>
<keyword evidence="3" id="KW-1185">Reference proteome</keyword>
<sequence length="140" mass="16941">MEMTVYFDGIYWVALIEYDSDNGYKAFRHVFGKEPKDEEIIEFIRNDLGILFEKYDLLMTSTVKINKVTEHRINPKRMQREISKSNHKPIVSTKAQLAMKEIHEQLKCQNKVTKKVRNEKEKNYRYQLKQKKRYQKRKGH</sequence>
<proteinExistence type="predicted"/>
<dbReference type="InterPro" id="IPR016787">
    <property type="entry name" value="UCP021328"/>
</dbReference>